<evidence type="ECO:0000259" key="14">
    <source>
        <dbReference type="PROSITE" id="PS51217"/>
    </source>
</evidence>
<proteinExistence type="inferred from homology"/>
<dbReference type="PROSITE" id="PS51217">
    <property type="entry name" value="UVRD_HELICASE_CTER"/>
    <property type="match status" value="1"/>
</dbReference>
<evidence type="ECO:0000313" key="16">
    <source>
        <dbReference type="Proteomes" id="UP000006578"/>
    </source>
</evidence>
<feature type="binding site" evidence="12">
    <location>
        <begin position="209"/>
        <end position="216"/>
    </location>
    <ligand>
        <name>ATP</name>
        <dbReference type="ChEBI" id="CHEBI:30616"/>
    </ligand>
</feature>
<evidence type="ECO:0000256" key="8">
    <source>
        <dbReference type="ARBA" id="ARBA00034617"/>
    </source>
</evidence>
<evidence type="ECO:0000259" key="13">
    <source>
        <dbReference type="PROSITE" id="PS51198"/>
    </source>
</evidence>
<dbReference type="Pfam" id="PF00580">
    <property type="entry name" value="UvrD-helicase"/>
    <property type="match status" value="1"/>
</dbReference>
<dbReference type="KEGG" id="sal:Sala_0055"/>
<keyword evidence="2 12" id="KW-0547">Nucleotide-binding</keyword>
<dbReference type="Gene3D" id="1.10.10.2910">
    <property type="match status" value="1"/>
</dbReference>
<dbReference type="PANTHER" id="PTHR11070:SF2">
    <property type="entry name" value="ATP-DEPENDENT DNA HELICASE SRS2"/>
    <property type="match status" value="1"/>
</dbReference>
<evidence type="ECO:0000256" key="12">
    <source>
        <dbReference type="PROSITE-ProRule" id="PRU00560"/>
    </source>
</evidence>
<accession>Q1GX41</accession>
<gene>
    <name evidence="15" type="ordered locus">Sala_0055</name>
</gene>
<keyword evidence="7" id="KW-0413">Isomerase</keyword>
<dbReference type="InterPro" id="IPR000212">
    <property type="entry name" value="DNA_helicase_UvrD/REP"/>
</dbReference>
<sequence length="1112" mass="119274">MAAFDLARLHARALREAKIAGRATGPAAVKSAAAAEGFVIKPVPPGDPVIGTSDAKLLREWCSIYVRNDVSDAEAAAFVAHELGHLKLHRPQDNCTGPNPDAGTSRALSRVEAYGPRERRELQANVFARELLLPRALARQLFLVERLGAGSIAQLLELPVPLVRRQLFDSLLGPDASAPTVNAQKPKFGRDDSQEAAAGFADPALLLEAGPGSGKTRTLVKRIEHLLDFDEAVPNEILALTFSNKAAGELADRIATARPDAAADMWIGTFHAFGLDLIRRYYELLDLPSNVQLIDKAQAIELLEDQLPLMGLNHYHDLRNPDQGLVKILSAISRAKDELVTHAEFTRRAREALAAAVSAEQVEVAERACEAARVYEIYADALGKAGAVDFGDLVMLPTLLMMRNDCVRAQVAQRHSMVLVDEYQDVNRASARLLMELYREGARLWVVGDARQSLYRWRGASSANMAQFERDFSGGKRLPLDRNYRSTEHIVGLGRGFARDMRAGKNGLAYNAKSAREEPGSATRLLVGLDDRCEGELLAAEITSLKQAGVPLSQQAVLAPTNNRLDIVAGILAEHGIATTHLGSFFEREEVRDLLSVIALLAEANGGALVRVAALREIGVGASDIGVIVRAAQAARVPLLSLLATASTLTGMSPTGGEALEQLGLQMAGLDQFTPAFEVAASWLLDRSDYLRDLAVAPDASGSLSRAALLALLGFLDQRELGGQPLTPARALKRMRSTVLLADDRDLRDATLGADADAVRLMTIHGAKGLEFPAVHVVGLHDQCLPGAFRRDDSPLPPGLVEPETREGHLEEEECLFFVAISRAEDHLRLYHSELANVRGRKPSPFLGRLGALERRHLPAAATAAGAAGSPLSPISTDRINLFDVRDFDSCPLRIAYRRFFGVEGRRHETPYLKTSGVLYALVDRITEVSGPGVEERLQVLLGEIWAIRGPAEHGLAADYLAHAAGRAAALGRLMSGFDSPGYSQIELPINGGLLTVAAPLVRSTAAGTEIRFLEAGRVRSKTGNDLTAGLLLAAARHTFGPNVSVTIGHVTDGATVPVKRQDDKAAGDVEAAAAILAAINKGALPAKPAMRVCGRCPHFVACPAVGRAETA</sequence>
<evidence type="ECO:0000256" key="9">
    <source>
        <dbReference type="ARBA" id="ARBA00034808"/>
    </source>
</evidence>
<dbReference type="Gene3D" id="1.10.10.160">
    <property type="match status" value="1"/>
</dbReference>
<keyword evidence="4 12" id="KW-0347">Helicase</keyword>
<dbReference type="Proteomes" id="UP000006578">
    <property type="component" value="Chromosome"/>
</dbReference>
<keyword evidence="5 12" id="KW-0067">ATP-binding</keyword>
<reference evidence="15 16" key="1">
    <citation type="journal article" date="2009" name="Proc. Natl. Acad. Sci. U.S.A.">
        <title>The genomic basis of trophic strategy in marine bacteria.</title>
        <authorList>
            <person name="Lauro F.M."/>
            <person name="McDougald D."/>
            <person name="Thomas T."/>
            <person name="Williams T.J."/>
            <person name="Egan S."/>
            <person name="Rice S."/>
            <person name="DeMaere M.Z."/>
            <person name="Ting L."/>
            <person name="Ertan H."/>
            <person name="Johnson J."/>
            <person name="Ferriera S."/>
            <person name="Lapidus A."/>
            <person name="Anderson I."/>
            <person name="Kyrpides N."/>
            <person name="Munk A.C."/>
            <person name="Detter C."/>
            <person name="Han C.S."/>
            <person name="Brown M.V."/>
            <person name="Robb F.T."/>
            <person name="Kjelleberg S."/>
            <person name="Cavicchioli R."/>
        </authorList>
    </citation>
    <scope>NUCLEOTIDE SEQUENCE [LARGE SCALE GENOMIC DNA]</scope>
    <source>
        <strain evidence="16">DSM 13593 / LMG 18877 / RB2256</strain>
    </source>
</reference>
<dbReference type="InterPro" id="IPR014017">
    <property type="entry name" value="DNA_helicase_UvrD-like_C"/>
</dbReference>
<dbReference type="PANTHER" id="PTHR11070">
    <property type="entry name" value="UVRD / RECB / PCRA DNA HELICASE FAMILY MEMBER"/>
    <property type="match status" value="1"/>
</dbReference>
<dbReference type="PROSITE" id="PS51198">
    <property type="entry name" value="UVRD_HELICASE_ATP_BIND"/>
    <property type="match status" value="1"/>
</dbReference>
<dbReference type="GO" id="GO:0016887">
    <property type="term" value="F:ATP hydrolysis activity"/>
    <property type="evidence" value="ECO:0007669"/>
    <property type="project" value="RHEA"/>
</dbReference>
<evidence type="ECO:0000256" key="3">
    <source>
        <dbReference type="ARBA" id="ARBA00022801"/>
    </source>
</evidence>
<dbReference type="InterPro" id="IPR014016">
    <property type="entry name" value="UvrD-like_ATP-bd"/>
</dbReference>
<dbReference type="AlphaFoldDB" id="Q1GX41"/>
<keyword evidence="3 12" id="KW-0378">Hydrolase</keyword>
<evidence type="ECO:0000256" key="10">
    <source>
        <dbReference type="ARBA" id="ARBA00034923"/>
    </source>
</evidence>
<feature type="domain" description="UvrD-like helicase ATP-binding" evidence="13">
    <location>
        <begin position="188"/>
        <end position="487"/>
    </location>
</feature>
<evidence type="ECO:0000256" key="2">
    <source>
        <dbReference type="ARBA" id="ARBA00022741"/>
    </source>
</evidence>
<dbReference type="STRING" id="317655.Sala_0055"/>
<dbReference type="Pfam" id="PF13361">
    <property type="entry name" value="UvrD_C"/>
    <property type="match status" value="2"/>
</dbReference>
<keyword evidence="6" id="KW-0238">DNA-binding</keyword>
<dbReference type="GO" id="GO:0005829">
    <property type="term" value="C:cytosol"/>
    <property type="evidence" value="ECO:0007669"/>
    <property type="project" value="TreeGrafter"/>
</dbReference>
<dbReference type="InterPro" id="IPR013986">
    <property type="entry name" value="DExx_box_DNA_helicase_dom_sf"/>
</dbReference>
<comment type="catalytic activity">
    <reaction evidence="11">
        <text>ATP + H2O = ADP + phosphate + H(+)</text>
        <dbReference type="Rhea" id="RHEA:13065"/>
        <dbReference type="ChEBI" id="CHEBI:15377"/>
        <dbReference type="ChEBI" id="CHEBI:15378"/>
        <dbReference type="ChEBI" id="CHEBI:30616"/>
        <dbReference type="ChEBI" id="CHEBI:43474"/>
        <dbReference type="ChEBI" id="CHEBI:456216"/>
        <dbReference type="EC" id="5.6.2.4"/>
    </reaction>
</comment>
<dbReference type="CDD" id="cd17932">
    <property type="entry name" value="DEXQc_UvrD"/>
    <property type="match status" value="1"/>
</dbReference>
<dbReference type="GO" id="GO:0000725">
    <property type="term" value="P:recombinational repair"/>
    <property type="evidence" value="ECO:0007669"/>
    <property type="project" value="TreeGrafter"/>
</dbReference>
<dbReference type="RefSeq" id="WP_011540396.1">
    <property type="nucleotide sequence ID" value="NC_008048.1"/>
</dbReference>
<dbReference type="GO" id="GO:0003677">
    <property type="term" value="F:DNA binding"/>
    <property type="evidence" value="ECO:0007669"/>
    <property type="project" value="UniProtKB-KW"/>
</dbReference>
<dbReference type="Gene3D" id="3.40.50.300">
    <property type="entry name" value="P-loop containing nucleotide triphosphate hydrolases"/>
    <property type="match status" value="2"/>
</dbReference>
<comment type="similarity">
    <text evidence="1">Belongs to the helicase family. UvrD subfamily.</text>
</comment>
<evidence type="ECO:0000256" key="1">
    <source>
        <dbReference type="ARBA" id="ARBA00009922"/>
    </source>
</evidence>
<evidence type="ECO:0000256" key="4">
    <source>
        <dbReference type="ARBA" id="ARBA00022806"/>
    </source>
</evidence>
<comment type="catalytic activity">
    <reaction evidence="8">
        <text>Couples ATP hydrolysis with the unwinding of duplex DNA by translocating in the 3'-5' direction.</text>
        <dbReference type="EC" id="5.6.2.4"/>
    </reaction>
</comment>
<dbReference type="EC" id="5.6.2.4" evidence="9"/>
<protein>
    <recommendedName>
        <fullName evidence="9">DNA 3'-5' helicase</fullName>
        <ecNumber evidence="9">5.6.2.4</ecNumber>
    </recommendedName>
    <alternativeName>
        <fullName evidence="10">DNA 3'-5' helicase II</fullName>
    </alternativeName>
</protein>
<dbReference type="HOGENOM" id="CLU_008930_0_0_5"/>
<dbReference type="Gene3D" id="1.10.486.10">
    <property type="entry name" value="PCRA, domain 4"/>
    <property type="match status" value="1"/>
</dbReference>
<keyword evidence="16" id="KW-1185">Reference proteome</keyword>
<dbReference type="SUPFAM" id="SSF52540">
    <property type="entry name" value="P-loop containing nucleoside triphosphate hydrolases"/>
    <property type="match status" value="1"/>
</dbReference>
<name>Q1GX41_SPHAL</name>
<dbReference type="eggNOG" id="COG0210">
    <property type="taxonomic scope" value="Bacteria"/>
</dbReference>
<dbReference type="GO" id="GO:0005524">
    <property type="term" value="F:ATP binding"/>
    <property type="evidence" value="ECO:0007669"/>
    <property type="project" value="UniProtKB-UniRule"/>
</dbReference>
<evidence type="ECO:0000313" key="15">
    <source>
        <dbReference type="EMBL" id="ABF51781.1"/>
    </source>
</evidence>
<feature type="domain" description="UvrD-like helicase C-terminal" evidence="14">
    <location>
        <begin position="488"/>
        <end position="769"/>
    </location>
</feature>
<dbReference type="Pfam" id="PF06114">
    <property type="entry name" value="Peptidase_M78"/>
    <property type="match status" value="1"/>
</dbReference>
<dbReference type="InterPro" id="IPR010359">
    <property type="entry name" value="IrrE_HExxH"/>
</dbReference>
<evidence type="ECO:0000256" key="5">
    <source>
        <dbReference type="ARBA" id="ARBA00022840"/>
    </source>
</evidence>
<evidence type="ECO:0000256" key="11">
    <source>
        <dbReference type="ARBA" id="ARBA00048988"/>
    </source>
</evidence>
<organism evidence="15 16">
    <name type="scientific">Sphingopyxis alaskensis (strain DSM 13593 / LMG 18877 / RB2256)</name>
    <name type="common">Sphingomonas alaskensis</name>
    <dbReference type="NCBI Taxonomy" id="317655"/>
    <lineage>
        <taxon>Bacteria</taxon>
        <taxon>Pseudomonadati</taxon>
        <taxon>Pseudomonadota</taxon>
        <taxon>Alphaproteobacteria</taxon>
        <taxon>Sphingomonadales</taxon>
        <taxon>Sphingomonadaceae</taxon>
        <taxon>Sphingopyxis</taxon>
    </lineage>
</organism>
<dbReference type="InterPro" id="IPR027417">
    <property type="entry name" value="P-loop_NTPase"/>
</dbReference>
<dbReference type="GO" id="GO:0043138">
    <property type="term" value="F:3'-5' DNA helicase activity"/>
    <property type="evidence" value="ECO:0007669"/>
    <property type="project" value="UniProtKB-EC"/>
</dbReference>
<evidence type="ECO:0000256" key="7">
    <source>
        <dbReference type="ARBA" id="ARBA00023235"/>
    </source>
</evidence>
<dbReference type="EMBL" id="CP000356">
    <property type="protein sequence ID" value="ABF51781.1"/>
    <property type="molecule type" value="Genomic_DNA"/>
</dbReference>
<evidence type="ECO:0000256" key="6">
    <source>
        <dbReference type="ARBA" id="ARBA00023125"/>
    </source>
</evidence>
<dbReference type="eggNOG" id="COG2856">
    <property type="taxonomic scope" value="Bacteria"/>
</dbReference>